<dbReference type="Proteomes" id="UP000275667">
    <property type="component" value="Segment"/>
</dbReference>
<dbReference type="KEGG" id="vg:60321556"/>
<sequence>MNALIVALVGISGVLVGMSVVGRARHGSAREWVGATLMLASVLFIPIGGVLWAV</sequence>
<keyword evidence="3" id="KW-1185">Reference proteome</keyword>
<feature type="transmembrane region" description="Helical" evidence="1">
    <location>
        <begin position="33"/>
        <end position="53"/>
    </location>
</feature>
<keyword evidence="1" id="KW-0472">Membrane</keyword>
<dbReference type="EMBL" id="MH727561">
    <property type="protein sequence ID" value="AYB70635.1"/>
    <property type="molecule type" value="Genomic_DNA"/>
</dbReference>
<dbReference type="RefSeq" id="YP_009950146.1">
    <property type="nucleotide sequence ID" value="NC_051587.1"/>
</dbReference>
<protein>
    <submittedName>
        <fullName evidence="2">Uncharacterized protein</fullName>
    </submittedName>
</protein>
<organism evidence="2 3">
    <name type="scientific">Mycobacterium phage Serendipitous</name>
    <dbReference type="NCBI Taxonomy" id="2301619"/>
    <lineage>
        <taxon>Viruses</taxon>
        <taxon>Duplodnaviria</taxon>
        <taxon>Heunggongvirae</taxon>
        <taxon>Uroviricota</taxon>
        <taxon>Caudoviricetes</taxon>
        <taxon>Bclasvirinae</taxon>
        <taxon>Acadianvirus</taxon>
        <taxon>Acadianvirus serendipitous</taxon>
    </lineage>
</organism>
<evidence type="ECO:0000313" key="2">
    <source>
        <dbReference type="EMBL" id="AYB70635.1"/>
    </source>
</evidence>
<gene>
    <name evidence="2" type="primary">94</name>
    <name evidence="2" type="ORF">SEA_SERENDIPITOUS_94</name>
</gene>
<name>A0A385UHV0_9CAUD</name>
<keyword evidence="1" id="KW-0812">Transmembrane</keyword>
<evidence type="ECO:0000313" key="3">
    <source>
        <dbReference type="Proteomes" id="UP000275667"/>
    </source>
</evidence>
<dbReference type="GeneID" id="60321556"/>
<accession>A0A385UHV0</accession>
<keyword evidence="1" id="KW-1133">Transmembrane helix</keyword>
<evidence type="ECO:0000256" key="1">
    <source>
        <dbReference type="SAM" id="Phobius"/>
    </source>
</evidence>
<reference evidence="3" key="1">
    <citation type="submission" date="2018-08" db="EMBL/GenBank/DDBJ databases">
        <authorList>
            <person name="Farris L."/>
            <person name="Burns B."/>
            <person name="Flowers J."/>
            <person name="Harvey A."/>
            <person name="Kent S."/>
            <person name="Kernodle S.A."/>
            <person name="McGinnis R."/>
            <person name="Sargent R."/>
            <person name="Stanley M."/>
            <person name="Wright P."/>
            <person name="Wallen J.R."/>
            <person name="Eckardt M.A."/>
            <person name="Gainey M.D."/>
            <person name="Garlena R.A."/>
            <person name="Russell D.A."/>
            <person name="Pope W.H."/>
            <person name="Jacobs-Sera D."/>
            <person name="Hatfull G.F."/>
        </authorList>
    </citation>
    <scope>NUCLEOTIDE SEQUENCE [LARGE SCALE GENOMIC DNA]</scope>
</reference>
<proteinExistence type="predicted"/>